<dbReference type="PANTHER" id="PTHR33154">
    <property type="entry name" value="TRANSCRIPTIONAL REGULATOR, ARSR FAMILY"/>
    <property type="match status" value="1"/>
</dbReference>
<evidence type="ECO:0000256" key="1">
    <source>
        <dbReference type="ARBA" id="ARBA00023015"/>
    </source>
</evidence>
<keyword evidence="6" id="KW-1185">Reference proteome</keyword>
<keyword evidence="1" id="KW-0805">Transcription regulation</keyword>
<dbReference type="EMBL" id="CP001751">
    <property type="protein sequence ID" value="ADE40423.1"/>
    <property type="molecule type" value="Genomic_DNA"/>
</dbReference>
<dbReference type="GO" id="GO:0003700">
    <property type="term" value="F:DNA-binding transcription factor activity"/>
    <property type="evidence" value="ECO:0007669"/>
    <property type="project" value="InterPro"/>
</dbReference>
<dbReference type="KEGG" id="apb:SAR116_2180"/>
<keyword evidence="5" id="KW-0560">Oxidoreductase</keyword>
<dbReference type="CDD" id="cd00090">
    <property type="entry name" value="HTH_ARSR"/>
    <property type="match status" value="1"/>
</dbReference>
<sequence>MARLPDLETEQSKATMILRAMGNSKRLRILNELADGQERSVSELEEIIATLSQSALSQHLGRLRRANIVRTRRASQTIYYSIEDADVLRILRLLTHIYIDDPAMRKTRH</sequence>
<dbReference type="InterPro" id="IPR001845">
    <property type="entry name" value="HTH_ArsR_DNA-bd_dom"/>
</dbReference>
<dbReference type="InterPro" id="IPR036390">
    <property type="entry name" value="WH_DNA-bd_sf"/>
</dbReference>
<dbReference type="HOGENOM" id="CLU_097806_6_4_5"/>
<dbReference type="AlphaFoldDB" id="D5BNY9"/>
<gene>
    <name evidence="5" type="ordered locus">SAR116_2180</name>
</gene>
<keyword evidence="2" id="KW-0238">DNA-binding</keyword>
<accession>D5BNY9</accession>
<dbReference type="eggNOG" id="COG0640">
    <property type="taxonomic scope" value="Bacteria"/>
</dbReference>
<dbReference type="Pfam" id="PF01022">
    <property type="entry name" value="HTH_5"/>
    <property type="match status" value="1"/>
</dbReference>
<evidence type="ECO:0000259" key="4">
    <source>
        <dbReference type="PROSITE" id="PS50987"/>
    </source>
</evidence>
<feature type="domain" description="HTH arsR-type" evidence="4">
    <location>
        <begin position="7"/>
        <end position="102"/>
    </location>
</feature>
<proteinExistence type="predicted"/>
<dbReference type="EC" id="1.20.4.1" evidence="5"/>
<evidence type="ECO:0000256" key="2">
    <source>
        <dbReference type="ARBA" id="ARBA00023125"/>
    </source>
</evidence>
<keyword evidence="3" id="KW-0804">Transcription</keyword>
<dbReference type="STRING" id="488538.SAR116_2180"/>
<dbReference type="NCBIfam" id="NF033788">
    <property type="entry name" value="HTH_metalloreg"/>
    <property type="match status" value="1"/>
</dbReference>
<dbReference type="OrthoDB" id="194599at2"/>
<dbReference type="GO" id="GO:0008794">
    <property type="term" value="F:arsenate reductase (glutaredoxin) activity"/>
    <property type="evidence" value="ECO:0007669"/>
    <property type="project" value="UniProtKB-EC"/>
</dbReference>
<dbReference type="InterPro" id="IPR051081">
    <property type="entry name" value="HTH_MetalResp_TranReg"/>
</dbReference>
<dbReference type="SMART" id="SM00418">
    <property type="entry name" value="HTH_ARSR"/>
    <property type="match status" value="1"/>
</dbReference>
<evidence type="ECO:0000313" key="5">
    <source>
        <dbReference type="EMBL" id="ADE40423.1"/>
    </source>
</evidence>
<name>D5BNY9_PUNMI</name>
<dbReference type="GO" id="GO:0003677">
    <property type="term" value="F:DNA binding"/>
    <property type="evidence" value="ECO:0007669"/>
    <property type="project" value="UniProtKB-KW"/>
</dbReference>
<evidence type="ECO:0000256" key="3">
    <source>
        <dbReference type="ARBA" id="ARBA00023163"/>
    </source>
</evidence>
<dbReference type="Gene3D" id="1.10.10.10">
    <property type="entry name" value="Winged helix-like DNA-binding domain superfamily/Winged helix DNA-binding domain"/>
    <property type="match status" value="1"/>
</dbReference>
<dbReference type="InterPro" id="IPR011991">
    <property type="entry name" value="ArsR-like_HTH"/>
</dbReference>
<evidence type="ECO:0000313" key="6">
    <source>
        <dbReference type="Proteomes" id="UP000007460"/>
    </source>
</evidence>
<dbReference type="PANTHER" id="PTHR33154:SF28">
    <property type="entry name" value="HTH-TYPE TRANSCRIPTIONAL REGULATOR YGAV-RELATED"/>
    <property type="match status" value="1"/>
</dbReference>
<organism evidence="5 6">
    <name type="scientific">Puniceispirillum marinum (strain IMCC1322)</name>
    <dbReference type="NCBI Taxonomy" id="488538"/>
    <lineage>
        <taxon>Bacteria</taxon>
        <taxon>Pseudomonadati</taxon>
        <taxon>Pseudomonadota</taxon>
        <taxon>Alphaproteobacteria</taxon>
        <taxon>Candidatus Puniceispirillales</taxon>
        <taxon>Candidatus Puniceispirillaceae</taxon>
        <taxon>Candidatus Puniceispirillum</taxon>
    </lineage>
</organism>
<dbReference type="RefSeq" id="WP_013047050.1">
    <property type="nucleotide sequence ID" value="NC_014010.1"/>
</dbReference>
<dbReference type="PRINTS" id="PR00778">
    <property type="entry name" value="HTHARSR"/>
</dbReference>
<dbReference type="Proteomes" id="UP000007460">
    <property type="component" value="Chromosome"/>
</dbReference>
<dbReference type="SUPFAM" id="SSF46785">
    <property type="entry name" value="Winged helix' DNA-binding domain"/>
    <property type="match status" value="1"/>
</dbReference>
<dbReference type="InterPro" id="IPR036388">
    <property type="entry name" value="WH-like_DNA-bd_sf"/>
</dbReference>
<reference evidence="5 6" key="1">
    <citation type="journal article" date="2010" name="J. Bacteriol.">
        <title>Complete genome sequence of "Candidatus Puniceispirillum marinum" IMCC1322, a representative of the SAR116 clade in the Alphaproteobacteria.</title>
        <authorList>
            <person name="Oh H.M."/>
            <person name="Kwon K.K."/>
            <person name="Kang I."/>
            <person name="Kang S.G."/>
            <person name="Lee J.H."/>
            <person name="Kim S.J."/>
            <person name="Cho J.C."/>
        </authorList>
    </citation>
    <scope>NUCLEOTIDE SEQUENCE [LARGE SCALE GENOMIC DNA]</scope>
    <source>
        <strain evidence="5 6">IMCC1322</strain>
    </source>
</reference>
<protein>
    <submittedName>
        <fullName evidence="5">Transcriptional Regulator, ArsR family</fullName>
        <ecNumber evidence="5">1.20.4.1</ecNumber>
    </submittedName>
</protein>
<dbReference type="PROSITE" id="PS50987">
    <property type="entry name" value="HTH_ARSR_2"/>
    <property type="match status" value="1"/>
</dbReference>